<dbReference type="OrthoDB" id="9950135at2759"/>
<dbReference type="PANTHER" id="PTHR41694:SF5">
    <property type="entry name" value="RIBONUCLEASE H"/>
    <property type="match status" value="1"/>
</dbReference>
<dbReference type="PROSITE" id="PS50879">
    <property type="entry name" value="RNASE_H_1"/>
    <property type="match status" value="1"/>
</dbReference>
<evidence type="ECO:0000313" key="8">
    <source>
        <dbReference type="EMBL" id="TRZ08322.1"/>
    </source>
</evidence>
<evidence type="ECO:0000256" key="2">
    <source>
        <dbReference type="ARBA" id="ARBA00022695"/>
    </source>
</evidence>
<evidence type="ECO:0000313" key="9">
    <source>
        <dbReference type="Proteomes" id="UP000796761"/>
    </source>
</evidence>
<keyword evidence="5" id="KW-0378">Hydrolase</keyword>
<proteinExistence type="predicted"/>
<keyword evidence="4" id="KW-0255">Endonuclease</keyword>
<dbReference type="AlphaFoldDB" id="A0A8K1DAT3"/>
<organism evidence="8 9">
    <name type="scientific">Zosterops borbonicus</name>
    <dbReference type="NCBI Taxonomy" id="364589"/>
    <lineage>
        <taxon>Eukaryota</taxon>
        <taxon>Metazoa</taxon>
        <taxon>Chordata</taxon>
        <taxon>Craniata</taxon>
        <taxon>Vertebrata</taxon>
        <taxon>Euteleostomi</taxon>
        <taxon>Archelosauria</taxon>
        <taxon>Archosauria</taxon>
        <taxon>Dinosauria</taxon>
        <taxon>Saurischia</taxon>
        <taxon>Theropoda</taxon>
        <taxon>Coelurosauria</taxon>
        <taxon>Aves</taxon>
        <taxon>Neognathae</taxon>
        <taxon>Neoaves</taxon>
        <taxon>Telluraves</taxon>
        <taxon>Australaves</taxon>
        <taxon>Passeriformes</taxon>
        <taxon>Sylvioidea</taxon>
        <taxon>Zosteropidae</taxon>
        <taxon>Zosterops</taxon>
    </lineage>
</organism>
<dbReference type="EMBL" id="SWJQ01001390">
    <property type="protein sequence ID" value="TRZ08322.1"/>
    <property type="molecule type" value="Genomic_DNA"/>
</dbReference>
<dbReference type="GO" id="GO:0003676">
    <property type="term" value="F:nucleic acid binding"/>
    <property type="evidence" value="ECO:0007669"/>
    <property type="project" value="InterPro"/>
</dbReference>
<keyword evidence="9" id="KW-1185">Reference proteome</keyword>
<dbReference type="Proteomes" id="UP000796761">
    <property type="component" value="Unassembled WGS sequence"/>
</dbReference>
<name>A0A8K1DAT3_9PASS</name>
<dbReference type="Pfam" id="PF00075">
    <property type="entry name" value="RNase_H"/>
    <property type="match status" value="1"/>
</dbReference>
<comment type="caution">
    <text evidence="8">The sequence shown here is derived from an EMBL/GenBank/DDBJ whole genome shotgun (WGS) entry which is preliminary data.</text>
</comment>
<feature type="domain" description="RNase H type-1" evidence="7">
    <location>
        <begin position="99"/>
        <end position="222"/>
    </location>
</feature>
<dbReference type="Gene3D" id="3.30.420.10">
    <property type="entry name" value="Ribonuclease H-like superfamily/Ribonuclease H"/>
    <property type="match status" value="1"/>
</dbReference>
<dbReference type="InterPro" id="IPR012337">
    <property type="entry name" value="RNaseH-like_sf"/>
</dbReference>
<evidence type="ECO:0000256" key="1">
    <source>
        <dbReference type="ARBA" id="ARBA00022679"/>
    </source>
</evidence>
<dbReference type="GO" id="GO:0004523">
    <property type="term" value="F:RNA-DNA hybrid ribonuclease activity"/>
    <property type="evidence" value="ECO:0007669"/>
    <property type="project" value="InterPro"/>
</dbReference>
<evidence type="ECO:0000256" key="4">
    <source>
        <dbReference type="ARBA" id="ARBA00022759"/>
    </source>
</evidence>
<dbReference type="InterPro" id="IPR002156">
    <property type="entry name" value="RNaseH_domain"/>
</dbReference>
<keyword evidence="3" id="KW-0540">Nuclease</keyword>
<reference evidence="8" key="1">
    <citation type="submission" date="2019-04" db="EMBL/GenBank/DDBJ databases">
        <title>Genome assembly of Zosterops borbonicus 15179.</title>
        <authorList>
            <person name="Leroy T."/>
            <person name="Anselmetti Y."/>
            <person name="Tilak M.-K."/>
            <person name="Nabholz B."/>
        </authorList>
    </citation>
    <scope>NUCLEOTIDE SEQUENCE</scope>
    <source>
        <strain evidence="8">HGM_15179</strain>
        <tissue evidence="8">Muscle</tissue>
    </source>
</reference>
<evidence type="ECO:0000256" key="3">
    <source>
        <dbReference type="ARBA" id="ARBA00022722"/>
    </source>
</evidence>
<dbReference type="SUPFAM" id="SSF53098">
    <property type="entry name" value="Ribonuclease H-like"/>
    <property type="match status" value="1"/>
</dbReference>
<protein>
    <recommendedName>
        <fullName evidence="7">RNase H type-1 domain-containing protein</fullName>
    </recommendedName>
</protein>
<dbReference type="CDD" id="cd09273">
    <property type="entry name" value="RNase_HI_RT_Bel"/>
    <property type="match status" value="1"/>
</dbReference>
<evidence type="ECO:0000256" key="6">
    <source>
        <dbReference type="ARBA" id="ARBA00022918"/>
    </source>
</evidence>
<dbReference type="InterPro" id="IPR036397">
    <property type="entry name" value="RNaseH_sf"/>
</dbReference>
<accession>A0A8K1DAT3</accession>
<keyword evidence="1" id="KW-0808">Transferase</keyword>
<dbReference type="PANTHER" id="PTHR41694">
    <property type="entry name" value="ENDOGENOUS RETROVIRUS GROUP K MEMBER POL PROTEIN"/>
    <property type="match status" value="1"/>
</dbReference>
<keyword evidence="6" id="KW-0695">RNA-directed DNA polymerase</keyword>
<dbReference type="GO" id="GO:0003964">
    <property type="term" value="F:RNA-directed DNA polymerase activity"/>
    <property type="evidence" value="ECO:0007669"/>
    <property type="project" value="UniProtKB-KW"/>
</dbReference>
<evidence type="ECO:0000256" key="5">
    <source>
        <dbReference type="ARBA" id="ARBA00022801"/>
    </source>
</evidence>
<sequence length="222" mass="25150">MNIEEARKFTLGQKMTVLVSHTVSAVLEQKGNHWLSHSRFLKYEGVLAKSDDIDIQVTNIVNFASFLQGKSEAQPVLHDCLETIRAVYSSRPDLKEEPLPDANNWFTDGSSLMKQGTWMARYAVTTVSKVIKSNYLLARTSAQKAELIVLTRVLELAKVKIITIWTDSKYAYGIVHAHGTIWRERELLTAQKKVVKYATNILRLLEAVKIPSQVAIMHCWGH</sequence>
<gene>
    <name evidence="8" type="ORF">HGM15179_018786</name>
</gene>
<evidence type="ECO:0000259" key="7">
    <source>
        <dbReference type="PROSITE" id="PS50879"/>
    </source>
</evidence>
<keyword evidence="2" id="KW-0548">Nucleotidyltransferase</keyword>